<protein>
    <submittedName>
        <fullName evidence="1">Uncharacterized protein</fullName>
    </submittedName>
</protein>
<comment type="caution">
    <text evidence="1">The sequence shown here is derived from an EMBL/GenBank/DDBJ whole genome shotgun (WGS) entry which is preliminary data.</text>
</comment>
<name>A0A4C2AA36_EUMVA</name>
<evidence type="ECO:0000313" key="1">
    <source>
        <dbReference type="EMBL" id="GBP97711.1"/>
    </source>
</evidence>
<reference evidence="1 2" key="1">
    <citation type="journal article" date="2019" name="Commun. Biol.">
        <title>The bagworm genome reveals a unique fibroin gene that provides high tensile strength.</title>
        <authorList>
            <person name="Kono N."/>
            <person name="Nakamura H."/>
            <person name="Ohtoshi R."/>
            <person name="Tomita M."/>
            <person name="Numata K."/>
            <person name="Arakawa K."/>
        </authorList>
    </citation>
    <scope>NUCLEOTIDE SEQUENCE [LARGE SCALE GENOMIC DNA]</scope>
</reference>
<accession>A0A4C2AA36</accession>
<organism evidence="1 2">
    <name type="scientific">Eumeta variegata</name>
    <name type="common">Bagworm moth</name>
    <name type="synonym">Eumeta japonica</name>
    <dbReference type="NCBI Taxonomy" id="151549"/>
    <lineage>
        <taxon>Eukaryota</taxon>
        <taxon>Metazoa</taxon>
        <taxon>Ecdysozoa</taxon>
        <taxon>Arthropoda</taxon>
        <taxon>Hexapoda</taxon>
        <taxon>Insecta</taxon>
        <taxon>Pterygota</taxon>
        <taxon>Neoptera</taxon>
        <taxon>Endopterygota</taxon>
        <taxon>Lepidoptera</taxon>
        <taxon>Glossata</taxon>
        <taxon>Ditrysia</taxon>
        <taxon>Tineoidea</taxon>
        <taxon>Psychidae</taxon>
        <taxon>Oiketicinae</taxon>
        <taxon>Eumeta</taxon>
    </lineage>
</organism>
<dbReference type="OrthoDB" id="361102at2759"/>
<dbReference type="EMBL" id="BGZK01002991">
    <property type="protein sequence ID" value="GBP97711.1"/>
    <property type="molecule type" value="Genomic_DNA"/>
</dbReference>
<evidence type="ECO:0000313" key="2">
    <source>
        <dbReference type="Proteomes" id="UP000299102"/>
    </source>
</evidence>
<keyword evidence="2" id="KW-1185">Reference proteome</keyword>
<dbReference type="AlphaFoldDB" id="A0A4C2AA36"/>
<proteinExistence type="predicted"/>
<dbReference type="Proteomes" id="UP000299102">
    <property type="component" value="Unassembled WGS sequence"/>
</dbReference>
<gene>
    <name evidence="1" type="ORF">EVAR_101202_1</name>
</gene>
<sequence length="123" mass="14323">MLTYSSDFGAARLDPCELRTIVPYTYTLSGRSAELHAPKNLFCSDYCFVFESLSFQMPLQLLETHRNHEGQVRENMEKSQAFRSQHLELQPQLIACLQRVDMQHADLESVLPLRTLIQRTEYE</sequence>